<evidence type="ECO:0000256" key="3">
    <source>
        <dbReference type="ARBA" id="ARBA00022737"/>
    </source>
</evidence>
<comment type="similarity">
    <text evidence="7">Belongs to the MraZ family.</text>
</comment>
<proteinExistence type="inferred from homology"/>
<dbReference type="CDD" id="cd16321">
    <property type="entry name" value="MraZ_C"/>
    <property type="match status" value="1"/>
</dbReference>
<dbReference type="Gene3D" id="3.40.1550.20">
    <property type="entry name" value="Transcriptional regulator MraZ domain"/>
    <property type="match status" value="1"/>
</dbReference>
<evidence type="ECO:0000313" key="9">
    <source>
        <dbReference type="EMBL" id="GLS82189.1"/>
    </source>
</evidence>
<dbReference type="GO" id="GO:0003700">
    <property type="term" value="F:DNA-binding transcription factor activity"/>
    <property type="evidence" value="ECO:0007669"/>
    <property type="project" value="UniProtKB-UniRule"/>
</dbReference>
<comment type="subunit">
    <text evidence="7">Forms oligomers.</text>
</comment>
<dbReference type="InterPro" id="IPR035642">
    <property type="entry name" value="MraZ_N"/>
</dbReference>
<evidence type="ECO:0000256" key="5">
    <source>
        <dbReference type="ARBA" id="ARBA00023125"/>
    </source>
</evidence>
<protein>
    <recommendedName>
        <fullName evidence="1 7">Transcriptional regulator MraZ</fullName>
    </recommendedName>
</protein>
<keyword evidence="10" id="KW-1185">Reference proteome</keyword>
<keyword evidence="3" id="KW-0677">Repeat</keyword>
<sequence>MEKYQIVGIIIVFSGATNLQIDAKGRLAMPTRHRPQLQQQCCGRLVCTVDFQSRCLLLYPEDQWQVVAEKLMKLSDTQPIERAMKRMLLGHAQECNMDKNGRLLIPASLRTFAELDKAAVLIGQLNKFELWNEALWQQQLDDSMQALQSADLSDSQRLQDFSL</sequence>
<dbReference type="Proteomes" id="UP001157439">
    <property type="component" value="Unassembled WGS sequence"/>
</dbReference>
<dbReference type="HAMAP" id="MF_01008">
    <property type="entry name" value="MraZ"/>
    <property type="match status" value="1"/>
</dbReference>
<dbReference type="GO" id="GO:0009295">
    <property type="term" value="C:nucleoid"/>
    <property type="evidence" value="ECO:0007669"/>
    <property type="project" value="UniProtKB-SubCell"/>
</dbReference>
<dbReference type="InterPro" id="IPR037914">
    <property type="entry name" value="SpoVT-AbrB_sf"/>
</dbReference>
<dbReference type="EMBL" id="BSPO01000001">
    <property type="protein sequence ID" value="GLS82189.1"/>
    <property type="molecule type" value="Genomic_DNA"/>
</dbReference>
<feature type="domain" description="SpoVT-AbrB" evidence="8">
    <location>
        <begin position="92"/>
        <end position="135"/>
    </location>
</feature>
<evidence type="ECO:0000256" key="4">
    <source>
        <dbReference type="ARBA" id="ARBA00023015"/>
    </source>
</evidence>
<dbReference type="PANTHER" id="PTHR34701">
    <property type="entry name" value="TRANSCRIPTIONAL REGULATOR MRAZ"/>
    <property type="match status" value="1"/>
</dbReference>
<dbReference type="InterPro" id="IPR007159">
    <property type="entry name" value="SpoVT-AbrB_dom"/>
</dbReference>
<comment type="subcellular location">
    <subcellularLocation>
        <location evidence="7">Cytoplasm</location>
        <location evidence="7">Nucleoid</location>
    </subcellularLocation>
</comment>
<keyword evidence="5 7" id="KW-0238">DNA-binding</keyword>
<dbReference type="GO" id="GO:0000976">
    <property type="term" value="F:transcription cis-regulatory region binding"/>
    <property type="evidence" value="ECO:0007669"/>
    <property type="project" value="TreeGrafter"/>
</dbReference>
<evidence type="ECO:0000256" key="1">
    <source>
        <dbReference type="ARBA" id="ARBA00013860"/>
    </source>
</evidence>
<organism evidence="9 10">
    <name type="scientific">Paraferrimonas haliotis</name>
    <dbReference type="NCBI Taxonomy" id="2013866"/>
    <lineage>
        <taxon>Bacteria</taxon>
        <taxon>Pseudomonadati</taxon>
        <taxon>Pseudomonadota</taxon>
        <taxon>Gammaproteobacteria</taxon>
        <taxon>Alteromonadales</taxon>
        <taxon>Ferrimonadaceae</taxon>
        <taxon>Paraferrimonas</taxon>
    </lineage>
</organism>
<dbReference type="AlphaFoldDB" id="A0AA37WWA8"/>
<evidence type="ECO:0000256" key="2">
    <source>
        <dbReference type="ARBA" id="ARBA00022490"/>
    </source>
</evidence>
<dbReference type="CDD" id="cd16320">
    <property type="entry name" value="MraZ_N"/>
    <property type="match status" value="1"/>
</dbReference>
<keyword evidence="4 7" id="KW-0805">Transcription regulation</keyword>
<reference evidence="9 10" key="1">
    <citation type="journal article" date="2014" name="Int. J. Syst. Evol. Microbiol.">
        <title>Complete genome sequence of Corynebacterium casei LMG S-19264T (=DSM 44701T), isolated from a smear-ripened cheese.</title>
        <authorList>
            <consortium name="US DOE Joint Genome Institute (JGI-PGF)"/>
            <person name="Walter F."/>
            <person name="Albersmeier A."/>
            <person name="Kalinowski J."/>
            <person name="Ruckert C."/>
        </authorList>
    </citation>
    <scope>NUCLEOTIDE SEQUENCE [LARGE SCALE GENOMIC DNA]</scope>
    <source>
        <strain evidence="9 10">NBRC 112785</strain>
    </source>
</reference>
<dbReference type="InterPro" id="IPR038619">
    <property type="entry name" value="MraZ_sf"/>
</dbReference>
<evidence type="ECO:0000256" key="6">
    <source>
        <dbReference type="ARBA" id="ARBA00023163"/>
    </source>
</evidence>
<evidence type="ECO:0000256" key="7">
    <source>
        <dbReference type="HAMAP-Rule" id="MF_01008"/>
    </source>
</evidence>
<dbReference type="SUPFAM" id="SSF89447">
    <property type="entry name" value="AbrB/MazE/MraZ-like"/>
    <property type="match status" value="1"/>
</dbReference>
<dbReference type="PANTHER" id="PTHR34701:SF1">
    <property type="entry name" value="TRANSCRIPTIONAL REGULATOR MRAZ"/>
    <property type="match status" value="1"/>
</dbReference>
<keyword evidence="2 7" id="KW-0963">Cytoplasm</keyword>
<accession>A0AA37WWA8</accession>
<name>A0AA37WWA8_9GAMM</name>
<dbReference type="InterPro" id="IPR020603">
    <property type="entry name" value="MraZ_dom"/>
</dbReference>
<feature type="domain" description="SpoVT-AbrB" evidence="8">
    <location>
        <begin position="16"/>
        <end position="63"/>
    </location>
</feature>
<evidence type="ECO:0000259" key="8">
    <source>
        <dbReference type="PROSITE" id="PS51740"/>
    </source>
</evidence>
<dbReference type="PROSITE" id="PS51740">
    <property type="entry name" value="SPOVT_ABRB"/>
    <property type="match status" value="2"/>
</dbReference>
<dbReference type="GO" id="GO:2000143">
    <property type="term" value="P:negative regulation of DNA-templated transcription initiation"/>
    <property type="evidence" value="ECO:0007669"/>
    <property type="project" value="TreeGrafter"/>
</dbReference>
<evidence type="ECO:0000313" key="10">
    <source>
        <dbReference type="Proteomes" id="UP001157439"/>
    </source>
</evidence>
<dbReference type="InterPro" id="IPR003444">
    <property type="entry name" value="MraZ"/>
</dbReference>
<dbReference type="Pfam" id="PF02381">
    <property type="entry name" value="MraZ"/>
    <property type="match status" value="2"/>
</dbReference>
<keyword evidence="6 7" id="KW-0804">Transcription</keyword>
<comment type="caution">
    <text evidence="9">The sequence shown here is derived from an EMBL/GenBank/DDBJ whole genome shotgun (WGS) entry which is preliminary data.</text>
</comment>
<dbReference type="InterPro" id="IPR035644">
    <property type="entry name" value="MraZ_C"/>
</dbReference>
<gene>
    <name evidence="7 9" type="primary">mraZ</name>
    <name evidence="9" type="ORF">GCM10007894_01660</name>
</gene>
<dbReference type="GO" id="GO:0005737">
    <property type="term" value="C:cytoplasm"/>
    <property type="evidence" value="ECO:0007669"/>
    <property type="project" value="UniProtKB-UniRule"/>
</dbReference>
<dbReference type="NCBIfam" id="TIGR00242">
    <property type="entry name" value="division/cell wall cluster transcriptional repressor MraZ"/>
    <property type="match status" value="1"/>
</dbReference>